<evidence type="ECO:0000256" key="3">
    <source>
        <dbReference type="ARBA" id="ARBA00022801"/>
    </source>
</evidence>
<keyword evidence="2" id="KW-0645">Protease</keyword>
<proteinExistence type="inferred from homology"/>
<dbReference type="PANTHER" id="PTHR47053:SF1">
    <property type="entry name" value="MUREIN DD-ENDOPEPTIDASE MEPH-RELATED"/>
    <property type="match status" value="1"/>
</dbReference>
<accession>A0A5M8FRM3</accession>
<dbReference type="PROSITE" id="PS51935">
    <property type="entry name" value="NLPC_P60"/>
    <property type="match status" value="1"/>
</dbReference>
<keyword evidence="7" id="KW-1185">Reference proteome</keyword>
<comment type="caution">
    <text evidence="6">The sequence shown here is derived from an EMBL/GenBank/DDBJ whole genome shotgun (WGS) entry which is preliminary data.</text>
</comment>
<comment type="similarity">
    <text evidence="1">Belongs to the peptidase C40 family.</text>
</comment>
<reference evidence="6 7" key="1">
    <citation type="submission" date="2019-09" db="EMBL/GenBank/DDBJ databases">
        <title>Whole-genome sequence of the purple sulfur bacterium Thiohalocapsa marina DSM 19078.</title>
        <authorList>
            <person name="Kyndt J.A."/>
            <person name="Meyer T.E."/>
        </authorList>
    </citation>
    <scope>NUCLEOTIDE SEQUENCE [LARGE SCALE GENOMIC DNA]</scope>
    <source>
        <strain evidence="6 7">DSM 19078</strain>
    </source>
</reference>
<dbReference type="SUPFAM" id="SSF54001">
    <property type="entry name" value="Cysteine proteinases"/>
    <property type="match status" value="1"/>
</dbReference>
<dbReference type="GO" id="GO:0006508">
    <property type="term" value="P:proteolysis"/>
    <property type="evidence" value="ECO:0007669"/>
    <property type="project" value="UniProtKB-KW"/>
</dbReference>
<evidence type="ECO:0000256" key="2">
    <source>
        <dbReference type="ARBA" id="ARBA00022670"/>
    </source>
</evidence>
<keyword evidence="3" id="KW-0378">Hydrolase</keyword>
<evidence type="ECO:0000256" key="4">
    <source>
        <dbReference type="ARBA" id="ARBA00022807"/>
    </source>
</evidence>
<dbReference type="GO" id="GO:0008234">
    <property type="term" value="F:cysteine-type peptidase activity"/>
    <property type="evidence" value="ECO:0007669"/>
    <property type="project" value="UniProtKB-KW"/>
</dbReference>
<organism evidence="6 7">
    <name type="scientific">Thiohalocapsa marina</name>
    <dbReference type="NCBI Taxonomy" id="424902"/>
    <lineage>
        <taxon>Bacteria</taxon>
        <taxon>Pseudomonadati</taxon>
        <taxon>Pseudomonadota</taxon>
        <taxon>Gammaproteobacteria</taxon>
        <taxon>Chromatiales</taxon>
        <taxon>Chromatiaceae</taxon>
        <taxon>Thiohalocapsa</taxon>
    </lineage>
</organism>
<dbReference type="InterPro" id="IPR000064">
    <property type="entry name" value="NLP_P60_dom"/>
</dbReference>
<dbReference type="RefSeq" id="WP_150091176.1">
    <property type="nucleotide sequence ID" value="NZ_JBFUOH010000031.1"/>
</dbReference>
<feature type="domain" description="NlpC/P60" evidence="5">
    <location>
        <begin position="58"/>
        <end position="179"/>
    </location>
</feature>
<dbReference type="Pfam" id="PF00877">
    <property type="entry name" value="NLPC_P60"/>
    <property type="match status" value="1"/>
</dbReference>
<dbReference type="PANTHER" id="PTHR47053">
    <property type="entry name" value="MUREIN DD-ENDOPEPTIDASE MEPH-RELATED"/>
    <property type="match status" value="1"/>
</dbReference>
<evidence type="ECO:0000256" key="1">
    <source>
        <dbReference type="ARBA" id="ARBA00007074"/>
    </source>
</evidence>
<gene>
    <name evidence="6" type="ORF">F2Q65_05355</name>
</gene>
<dbReference type="EMBL" id="VWXX01000005">
    <property type="protein sequence ID" value="KAA6186231.1"/>
    <property type="molecule type" value="Genomic_DNA"/>
</dbReference>
<keyword evidence="4" id="KW-0788">Thiol protease</keyword>
<dbReference type="Gene3D" id="3.90.1720.10">
    <property type="entry name" value="endopeptidase domain like (from Nostoc punctiforme)"/>
    <property type="match status" value="1"/>
</dbReference>
<evidence type="ECO:0000313" key="7">
    <source>
        <dbReference type="Proteomes" id="UP000322981"/>
    </source>
</evidence>
<dbReference type="AlphaFoldDB" id="A0A5M8FRM3"/>
<dbReference type="OrthoDB" id="9807055at2"/>
<sequence>MTSSTHGCSRWRPVVRSGIRPILLAAVLPAALLVQGCAGHGGGYYYAGGERFDLRGLHKQRAQVVKAGLSQLGTPYAYGGSEPGRALDCSGLTQYAHHAGGLKIPRMAAAQQGAAKRLRRRPMPGDLVFFKTGPSQYHVGLMVDERRFVHASTSRRQVRLASLDNRYWRERYQGAGSYLRR</sequence>
<evidence type="ECO:0000313" key="6">
    <source>
        <dbReference type="EMBL" id="KAA6186231.1"/>
    </source>
</evidence>
<protein>
    <submittedName>
        <fullName evidence="6">NlpC/P60 family protein</fullName>
    </submittedName>
</protein>
<name>A0A5M8FRM3_9GAMM</name>
<dbReference type="Proteomes" id="UP000322981">
    <property type="component" value="Unassembled WGS sequence"/>
</dbReference>
<evidence type="ECO:0000259" key="5">
    <source>
        <dbReference type="PROSITE" id="PS51935"/>
    </source>
</evidence>
<dbReference type="InterPro" id="IPR051202">
    <property type="entry name" value="Peptidase_C40"/>
</dbReference>
<dbReference type="InterPro" id="IPR038765">
    <property type="entry name" value="Papain-like_cys_pep_sf"/>
</dbReference>